<dbReference type="SMART" id="SM00317">
    <property type="entry name" value="SET"/>
    <property type="match status" value="1"/>
</dbReference>
<dbReference type="SUPFAM" id="SSF82199">
    <property type="entry name" value="SET domain"/>
    <property type="match status" value="1"/>
</dbReference>
<dbReference type="InterPro" id="IPR007728">
    <property type="entry name" value="Pre-SET_dom"/>
</dbReference>
<keyword evidence="5" id="KW-0949">S-adenosyl-L-methionine</keyword>
<dbReference type="Gene3D" id="2.170.270.10">
    <property type="entry name" value="SET domain"/>
    <property type="match status" value="1"/>
</dbReference>
<dbReference type="InterPro" id="IPR036987">
    <property type="entry name" value="SRA-YDG_sf"/>
</dbReference>
<keyword evidence="7 8" id="KW-0539">Nucleus</keyword>
<name>A0A6J0PKH0_ELAGV</name>
<evidence type="ECO:0000256" key="3">
    <source>
        <dbReference type="ARBA" id="ARBA00022603"/>
    </source>
</evidence>
<accession>A0A6J0PKH0</accession>
<dbReference type="Pfam" id="PF02182">
    <property type="entry name" value="SAD_SRA"/>
    <property type="match status" value="1"/>
</dbReference>
<dbReference type="InterPro" id="IPR051357">
    <property type="entry name" value="H3K9_HMTase_SUVAR3-9"/>
</dbReference>
<dbReference type="InterPro" id="IPR015947">
    <property type="entry name" value="PUA-like_sf"/>
</dbReference>
<keyword evidence="14" id="KW-1185">Reference proteome</keyword>
<evidence type="ECO:0000256" key="6">
    <source>
        <dbReference type="ARBA" id="ARBA00022853"/>
    </source>
</evidence>
<feature type="domain" description="SET" evidence="10">
    <location>
        <begin position="534"/>
        <end position="678"/>
    </location>
</feature>
<dbReference type="Pfam" id="PF05033">
    <property type="entry name" value="Pre-SET"/>
    <property type="match status" value="1"/>
</dbReference>
<dbReference type="SMART" id="SM00466">
    <property type="entry name" value="SRA"/>
    <property type="match status" value="1"/>
</dbReference>
<dbReference type="PROSITE" id="PS50280">
    <property type="entry name" value="SET"/>
    <property type="match status" value="1"/>
</dbReference>
<dbReference type="PROSITE" id="PS51575">
    <property type="entry name" value="SAM_MT43_SUVAR39_2"/>
    <property type="match status" value="1"/>
</dbReference>
<dbReference type="KEGG" id="egu:105045520"/>
<protein>
    <submittedName>
        <fullName evidence="15">Histone-lysine N-methyltransferase, H3 lysine-9 specific SUVH1</fullName>
    </submittedName>
</protein>
<dbReference type="PANTHER" id="PTHR45660:SF13">
    <property type="entry name" value="HISTONE-LYSINE N-METHYLTRANSFERASE SETMAR"/>
    <property type="match status" value="1"/>
</dbReference>
<evidence type="ECO:0000259" key="12">
    <source>
        <dbReference type="PROSITE" id="PS50868"/>
    </source>
</evidence>
<feature type="region of interest" description="Disordered" evidence="9">
    <location>
        <begin position="120"/>
        <end position="148"/>
    </location>
</feature>
<dbReference type="Gene3D" id="2.30.280.10">
    <property type="entry name" value="SRA-YDG"/>
    <property type="match status" value="1"/>
</dbReference>
<feature type="domain" description="Pre-SET" evidence="11">
    <location>
        <begin position="470"/>
        <end position="531"/>
    </location>
</feature>
<dbReference type="FunFam" id="2.30.280.10:FF:000003">
    <property type="entry name" value="Histone-lysine N-methyltransferase, H3 lysine-9 specific SUVH5"/>
    <property type="match status" value="1"/>
</dbReference>
<dbReference type="GO" id="GO:0003690">
    <property type="term" value="F:double-stranded DNA binding"/>
    <property type="evidence" value="ECO:0007669"/>
    <property type="project" value="TreeGrafter"/>
</dbReference>
<dbReference type="SMART" id="SM00468">
    <property type="entry name" value="PreSET"/>
    <property type="match status" value="1"/>
</dbReference>
<dbReference type="RefSeq" id="XP_019706374.1">
    <property type="nucleotide sequence ID" value="XM_019850815.1"/>
</dbReference>
<comment type="subcellular location">
    <subcellularLocation>
        <location evidence="1">Chromosome</location>
    </subcellularLocation>
    <subcellularLocation>
        <location evidence="8">Nucleus</location>
    </subcellularLocation>
</comment>
<dbReference type="GO" id="GO:0005634">
    <property type="term" value="C:nucleus"/>
    <property type="evidence" value="ECO:0007669"/>
    <property type="project" value="UniProtKB-SubCell"/>
</dbReference>
<dbReference type="AlphaFoldDB" id="A0A6J0PKH0"/>
<evidence type="ECO:0000256" key="5">
    <source>
        <dbReference type="ARBA" id="ARBA00022691"/>
    </source>
</evidence>
<evidence type="ECO:0000259" key="13">
    <source>
        <dbReference type="PROSITE" id="PS51015"/>
    </source>
</evidence>
<dbReference type="GO" id="GO:0032259">
    <property type="term" value="P:methylation"/>
    <property type="evidence" value="ECO:0007669"/>
    <property type="project" value="UniProtKB-KW"/>
</dbReference>
<proteinExistence type="predicted"/>
<gene>
    <name evidence="15" type="primary">LOC105045520</name>
</gene>
<dbReference type="Proteomes" id="UP000504607">
    <property type="component" value="Chromosome 5"/>
</dbReference>
<dbReference type="PROSITE" id="PS51015">
    <property type="entry name" value="YDG"/>
    <property type="match status" value="1"/>
</dbReference>
<evidence type="ECO:0000259" key="10">
    <source>
        <dbReference type="PROSITE" id="PS50280"/>
    </source>
</evidence>
<dbReference type="SUPFAM" id="SSF88697">
    <property type="entry name" value="PUA domain-like"/>
    <property type="match status" value="1"/>
</dbReference>
<dbReference type="GO" id="GO:0042054">
    <property type="term" value="F:histone methyltransferase activity"/>
    <property type="evidence" value="ECO:0007669"/>
    <property type="project" value="InterPro"/>
</dbReference>
<dbReference type="GO" id="GO:0005694">
    <property type="term" value="C:chromosome"/>
    <property type="evidence" value="ECO:0007669"/>
    <property type="project" value="UniProtKB-SubCell"/>
</dbReference>
<feature type="domain" description="Post-SET" evidence="12">
    <location>
        <begin position="691"/>
        <end position="707"/>
    </location>
</feature>
<evidence type="ECO:0000256" key="7">
    <source>
        <dbReference type="ARBA" id="ARBA00023242"/>
    </source>
</evidence>
<evidence type="ECO:0000256" key="2">
    <source>
        <dbReference type="ARBA" id="ARBA00022454"/>
    </source>
</evidence>
<evidence type="ECO:0000256" key="8">
    <source>
        <dbReference type="PROSITE-ProRule" id="PRU00358"/>
    </source>
</evidence>
<evidence type="ECO:0000256" key="9">
    <source>
        <dbReference type="SAM" id="MobiDB-lite"/>
    </source>
</evidence>
<feature type="domain" description="YDG" evidence="13">
    <location>
        <begin position="247"/>
        <end position="395"/>
    </location>
</feature>
<dbReference type="OrthoDB" id="5792673at2759"/>
<evidence type="ECO:0000313" key="15">
    <source>
        <dbReference type="RefSeq" id="XP_019706374.1"/>
    </source>
</evidence>
<dbReference type="InterPro" id="IPR001214">
    <property type="entry name" value="SET_dom"/>
</dbReference>
<evidence type="ECO:0000259" key="11">
    <source>
        <dbReference type="PROSITE" id="PS50867"/>
    </source>
</evidence>
<evidence type="ECO:0000313" key="14">
    <source>
        <dbReference type="Proteomes" id="UP000504607"/>
    </source>
</evidence>
<keyword evidence="6" id="KW-0156">Chromatin regulator</keyword>
<dbReference type="InParanoid" id="A0A6J0PKH0"/>
<keyword evidence="2" id="KW-0158">Chromosome</keyword>
<dbReference type="GeneID" id="105045520"/>
<organism evidence="14 15">
    <name type="scientific">Elaeis guineensis var. tenera</name>
    <name type="common">Oil palm</name>
    <dbReference type="NCBI Taxonomy" id="51953"/>
    <lineage>
        <taxon>Eukaryota</taxon>
        <taxon>Viridiplantae</taxon>
        <taxon>Streptophyta</taxon>
        <taxon>Embryophyta</taxon>
        <taxon>Tracheophyta</taxon>
        <taxon>Spermatophyta</taxon>
        <taxon>Magnoliopsida</taxon>
        <taxon>Liliopsida</taxon>
        <taxon>Arecaceae</taxon>
        <taxon>Arecoideae</taxon>
        <taxon>Cocoseae</taxon>
        <taxon>Elaeidinae</taxon>
        <taxon>Elaeis</taxon>
    </lineage>
</organism>
<dbReference type="InterPro" id="IPR003105">
    <property type="entry name" value="SRA_YDG"/>
</dbReference>
<dbReference type="PROSITE" id="PS50867">
    <property type="entry name" value="PRE_SET"/>
    <property type="match status" value="1"/>
</dbReference>
<keyword evidence="3" id="KW-0489">Methyltransferase</keyword>
<dbReference type="PANTHER" id="PTHR45660">
    <property type="entry name" value="HISTONE-LYSINE N-METHYLTRANSFERASE SETMAR"/>
    <property type="match status" value="1"/>
</dbReference>
<evidence type="ECO:0000256" key="1">
    <source>
        <dbReference type="ARBA" id="ARBA00004286"/>
    </source>
</evidence>
<dbReference type="Pfam" id="PF00856">
    <property type="entry name" value="SET"/>
    <property type="match status" value="1"/>
</dbReference>
<reference evidence="15" key="1">
    <citation type="submission" date="2025-08" db="UniProtKB">
        <authorList>
            <consortium name="RefSeq"/>
        </authorList>
    </citation>
    <scope>IDENTIFICATION</scope>
</reference>
<sequence>MERQSNCSPCSSNENAVLDVKPLRSLAPMFPAPLGLNTFTQSTAPPFVCVAPVGPFPSGFESGCPSGFSPAFTSFATSDAPHRGSVGPVPGAANVGAADVEMPNANGCIRATPLSSTFRTPPTNVIPVDDDEEPTYSGHTSASGRRIKRPAHLSSYRSVGSDTEGIDGLKVKKVRPRKVFDSELALVPSSLHDIKRSVETILVTFDALRRRLLQVDEANDINRRADLKAGAIMMANNLRANLGKRIGPVSGVEIGDIFYFRMEMCVVGLHAPSMAGIDYMNARFGEQDDTVAMSIVSAGGYENEEDDVDVLVYTGQGGSSKNSKNQMDDQKLERGNLALERSKDRKNEIRVIRSAKDFSVQNGKIYIYDGLYKIQKSWIDKSKSGFNVFKYQLLREPGQRDGLAVWKRTQKWKENPASRERVILPDISSGIENLPVCLVNDVDGEKGPGHFTYVTKVMYLRPISSMKRLGGCACLSVCLPGDTNCSCAQQNSGDLPYSSTGFLVSRKPVIYECGSSCQCSINCRNRVTQKGIRLHFEVFRTRDRGWGLRSWDPIRAGTFICEYTGEVVDEIRLDDDGEEDEYIFQTTGAGEKTFKWNYEPELLGEPRTNDLSETFEPLPIIISARNMGNISRFMNHSCSPNVFWQPVQHDHADEGYPHIMFFAIKHIPPLTELTYDYGQGEVESGGMGPRRAKKCLCGSPKCRGFFR</sequence>
<dbReference type="InterPro" id="IPR025794">
    <property type="entry name" value="H3-K9-MeTrfase_plant"/>
</dbReference>
<dbReference type="InterPro" id="IPR003616">
    <property type="entry name" value="Post-SET_dom"/>
</dbReference>
<dbReference type="FunCoup" id="A0A6J0PKH0">
    <property type="interactions" value="421"/>
</dbReference>
<dbReference type="PROSITE" id="PS50868">
    <property type="entry name" value="POST_SET"/>
    <property type="match status" value="1"/>
</dbReference>
<keyword evidence="4" id="KW-0808">Transferase</keyword>
<dbReference type="GO" id="GO:0008270">
    <property type="term" value="F:zinc ion binding"/>
    <property type="evidence" value="ECO:0007669"/>
    <property type="project" value="InterPro"/>
</dbReference>
<evidence type="ECO:0000256" key="4">
    <source>
        <dbReference type="ARBA" id="ARBA00022679"/>
    </source>
</evidence>
<dbReference type="InterPro" id="IPR046341">
    <property type="entry name" value="SET_dom_sf"/>
</dbReference>